<protein>
    <submittedName>
        <fullName evidence="2">Uncharacterized protein</fullName>
    </submittedName>
</protein>
<dbReference type="Gene3D" id="3.30.420.10">
    <property type="entry name" value="Ribonuclease H-like superfamily/Ribonuclease H"/>
    <property type="match status" value="1"/>
</dbReference>
<gene>
    <name evidence="2" type="ORF">ANN_22089</name>
</gene>
<feature type="region of interest" description="Disordered" evidence="1">
    <location>
        <begin position="1"/>
        <end position="21"/>
    </location>
</feature>
<accession>A0ABQ8S819</accession>
<organism evidence="2 3">
    <name type="scientific">Periplaneta americana</name>
    <name type="common">American cockroach</name>
    <name type="synonym">Blatta americana</name>
    <dbReference type="NCBI Taxonomy" id="6978"/>
    <lineage>
        <taxon>Eukaryota</taxon>
        <taxon>Metazoa</taxon>
        <taxon>Ecdysozoa</taxon>
        <taxon>Arthropoda</taxon>
        <taxon>Hexapoda</taxon>
        <taxon>Insecta</taxon>
        <taxon>Pterygota</taxon>
        <taxon>Neoptera</taxon>
        <taxon>Polyneoptera</taxon>
        <taxon>Dictyoptera</taxon>
        <taxon>Blattodea</taxon>
        <taxon>Blattoidea</taxon>
        <taxon>Blattidae</taxon>
        <taxon>Blattinae</taxon>
        <taxon>Periplaneta</taxon>
    </lineage>
</organism>
<proteinExistence type="predicted"/>
<dbReference type="EMBL" id="JAJSOF020000033">
    <property type="protein sequence ID" value="KAJ4429885.1"/>
    <property type="molecule type" value="Genomic_DNA"/>
</dbReference>
<keyword evidence="3" id="KW-1185">Reference proteome</keyword>
<sequence>MRTTQRWLGRRGSAAEFPPRSPDLTPPDFYLWGALKDTVYAIKPQTLEELRVQIEHACNDIPLATIQLYVVVGSVLWLKGAILNRGPYAAIHRLLIFINDMAPLREDSGMLHTFKWEESNFKPCMTVVRLKWAGHVARMGESRNAYKVLVGRPEGKRPLGRPSCRWEDNIKMDLREVGYDDREWINLAQDRDQWRAYVRTAMNLQNHLRALLLRTRSVEREFVSASCRSIHISGVRCLHTSQTLTFSFTLSHSIFLSSFPTSHTYIFSASIPFSKQM</sequence>
<reference evidence="2 3" key="1">
    <citation type="journal article" date="2022" name="Allergy">
        <title>Genome assembly and annotation of Periplaneta americana reveal a comprehensive cockroach allergen profile.</title>
        <authorList>
            <person name="Wang L."/>
            <person name="Xiong Q."/>
            <person name="Saelim N."/>
            <person name="Wang L."/>
            <person name="Nong W."/>
            <person name="Wan A.T."/>
            <person name="Shi M."/>
            <person name="Liu X."/>
            <person name="Cao Q."/>
            <person name="Hui J.H.L."/>
            <person name="Sookrung N."/>
            <person name="Leung T.F."/>
            <person name="Tungtrongchitr A."/>
            <person name="Tsui S.K.W."/>
        </authorList>
    </citation>
    <scope>NUCLEOTIDE SEQUENCE [LARGE SCALE GENOMIC DNA]</scope>
    <source>
        <strain evidence="2">PWHHKU_190912</strain>
    </source>
</reference>
<comment type="caution">
    <text evidence="2">The sequence shown here is derived from an EMBL/GenBank/DDBJ whole genome shotgun (WGS) entry which is preliminary data.</text>
</comment>
<dbReference type="PANTHER" id="PTHR47326">
    <property type="entry name" value="TRANSPOSABLE ELEMENT TC3 TRANSPOSASE-LIKE PROTEIN"/>
    <property type="match status" value="1"/>
</dbReference>
<evidence type="ECO:0000256" key="1">
    <source>
        <dbReference type="SAM" id="MobiDB-lite"/>
    </source>
</evidence>
<dbReference type="InterPro" id="IPR036397">
    <property type="entry name" value="RNaseH_sf"/>
</dbReference>
<evidence type="ECO:0000313" key="2">
    <source>
        <dbReference type="EMBL" id="KAJ4429885.1"/>
    </source>
</evidence>
<dbReference type="Proteomes" id="UP001148838">
    <property type="component" value="Unassembled WGS sequence"/>
</dbReference>
<name>A0ABQ8S819_PERAM</name>
<evidence type="ECO:0000313" key="3">
    <source>
        <dbReference type="Proteomes" id="UP001148838"/>
    </source>
</evidence>
<dbReference type="PANTHER" id="PTHR47326:SF1">
    <property type="entry name" value="HTH PSQ-TYPE DOMAIN-CONTAINING PROTEIN"/>
    <property type="match status" value="1"/>
</dbReference>